<keyword evidence="4" id="KW-0520">NAD</keyword>
<dbReference type="PRINTS" id="PR00420">
    <property type="entry name" value="RNGMNOXGNASE"/>
</dbReference>
<name>A0A194XUJ7_MOLSC</name>
<gene>
    <name evidence="6" type="ORF">LY89DRAFT_726869</name>
</gene>
<dbReference type="GeneID" id="28828820"/>
<dbReference type="Proteomes" id="UP000070700">
    <property type="component" value="Unassembled WGS sequence"/>
</dbReference>
<dbReference type="InterPro" id="IPR050631">
    <property type="entry name" value="PheA/TfdB_FAD_monoxygenase"/>
</dbReference>
<organism evidence="6 7">
    <name type="scientific">Mollisia scopiformis</name>
    <name type="common">Conifer needle endophyte fungus</name>
    <name type="synonym">Phialocephala scopiformis</name>
    <dbReference type="NCBI Taxonomy" id="149040"/>
    <lineage>
        <taxon>Eukaryota</taxon>
        <taxon>Fungi</taxon>
        <taxon>Dikarya</taxon>
        <taxon>Ascomycota</taxon>
        <taxon>Pezizomycotina</taxon>
        <taxon>Leotiomycetes</taxon>
        <taxon>Helotiales</taxon>
        <taxon>Mollisiaceae</taxon>
        <taxon>Mollisia</taxon>
    </lineage>
</organism>
<evidence type="ECO:0000256" key="3">
    <source>
        <dbReference type="ARBA" id="ARBA00023002"/>
    </source>
</evidence>
<evidence type="ECO:0000256" key="1">
    <source>
        <dbReference type="ARBA" id="ARBA00022630"/>
    </source>
</evidence>
<accession>A0A194XUJ7</accession>
<evidence type="ECO:0000256" key="4">
    <source>
        <dbReference type="ARBA" id="ARBA00023027"/>
    </source>
</evidence>
<dbReference type="RefSeq" id="XP_018078166.1">
    <property type="nucleotide sequence ID" value="XM_018219094.1"/>
</dbReference>
<dbReference type="SUPFAM" id="SSF51905">
    <property type="entry name" value="FAD/NAD(P)-binding domain"/>
    <property type="match status" value="1"/>
</dbReference>
<dbReference type="InParanoid" id="A0A194XUJ7"/>
<dbReference type="GO" id="GO:0016491">
    <property type="term" value="F:oxidoreductase activity"/>
    <property type="evidence" value="ECO:0007669"/>
    <property type="project" value="UniProtKB-KW"/>
</dbReference>
<keyword evidence="7" id="KW-1185">Reference proteome</keyword>
<dbReference type="EMBL" id="KQ947404">
    <property type="protein sequence ID" value="KUJ23811.1"/>
    <property type="molecule type" value="Genomic_DNA"/>
</dbReference>
<dbReference type="AlphaFoldDB" id="A0A194XUJ7"/>
<evidence type="ECO:0000313" key="6">
    <source>
        <dbReference type="EMBL" id="KUJ23811.1"/>
    </source>
</evidence>
<keyword evidence="3" id="KW-0560">Oxidoreductase</keyword>
<protein>
    <submittedName>
        <fullName evidence="6">FAD/NAD(P)-binding domain-containing protein</fullName>
    </submittedName>
</protein>
<proteinExistence type="predicted"/>
<dbReference type="PANTHER" id="PTHR43476">
    <property type="entry name" value="3-(3-HYDROXY-PHENYL)PROPIONATE/3-HYDROXYCINNAMIC ACID HYDROXYLASE"/>
    <property type="match status" value="1"/>
</dbReference>
<evidence type="ECO:0000259" key="5">
    <source>
        <dbReference type="Pfam" id="PF01494"/>
    </source>
</evidence>
<keyword evidence="2" id="KW-0274">FAD</keyword>
<dbReference type="Gene3D" id="3.50.50.60">
    <property type="entry name" value="FAD/NAD(P)-binding domain"/>
    <property type="match status" value="1"/>
</dbReference>
<sequence length="410" mass="46194">MANQKPIRKVIIVGAGPSGLLMAILLAKQGIEIQLLDGATELDKNPRAAHYAPSAIRELRRAGVLDDIKKDGFIPDAVCWREFDGTYIAGLNTDMTDPDAMQVLPLDRLVKLLFKHLTALPNAEVQMQHKVVGIEQDEKEARVKVETPEGVKMFSADYIIGADGANSQIRRSLFGDLEFPGETLQYQIIATNVYYDFHKFGYVDSNFIIDPENWYMAAKITTDGMWRVTYGDKWGLSNEEYLARQPLRYEELLPGKPKPGDYKLVGASPYKLHQRCAPKFRVGRFLLIADAAHLCNPFGGLGLTGGIADVTSLYDCLIAMQSGLADDSILDKYSEVRIKKWKEMIDPMSRANFRRIWDEDAVTERNEFFAMCKKMVNDEEMQKQSAGFTHLLNEDFSPYFKQQTNGTVVA</sequence>
<dbReference type="PANTHER" id="PTHR43476:SF4">
    <property type="entry name" value="BLR0106 PROTEIN"/>
    <property type="match status" value="1"/>
</dbReference>
<keyword evidence="1" id="KW-0285">Flavoprotein</keyword>
<dbReference type="InterPro" id="IPR036188">
    <property type="entry name" value="FAD/NAD-bd_sf"/>
</dbReference>
<feature type="domain" description="FAD-binding" evidence="5">
    <location>
        <begin position="9"/>
        <end position="344"/>
    </location>
</feature>
<reference evidence="6 7" key="1">
    <citation type="submission" date="2015-10" db="EMBL/GenBank/DDBJ databases">
        <title>Full genome of DAOMC 229536 Phialocephala scopiformis, a fungal endophyte of spruce producing the potent anti-insectan compound rugulosin.</title>
        <authorList>
            <consortium name="DOE Joint Genome Institute"/>
            <person name="Walker A.K."/>
            <person name="Frasz S.L."/>
            <person name="Seifert K.A."/>
            <person name="Miller J.D."/>
            <person name="Mondo S.J."/>
            <person name="Labutti K."/>
            <person name="Lipzen A."/>
            <person name="Dockter R."/>
            <person name="Kennedy M."/>
            <person name="Grigoriev I.V."/>
            <person name="Spatafora J.W."/>
        </authorList>
    </citation>
    <scope>NUCLEOTIDE SEQUENCE [LARGE SCALE GENOMIC DNA]</scope>
    <source>
        <strain evidence="6 7">CBS 120377</strain>
    </source>
</reference>
<dbReference type="GO" id="GO:0071949">
    <property type="term" value="F:FAD binding"/>
    <property type="evidence" value="ECO:0007669"/>
    <property type="project" value="InterPro"/>
</dbReference>
<dbReference type="Gene3D" id="3.30.70.2450">
    <property type="match status" value="1"/>
</dbReference>
<dbReference type="InterPro" id="IPR002938">
    <property type="entry name" value="FAD-bd"/>
</dbReference>
<evidence type="ECO:0000313" key="7">
    <source>
        <dbReference type="Proteomes" id="UP000070700"/>
    </source>
</evidence>
<dbReference type="OrthoDB" id="10016252at2759"/>
<evidence type="ECO:0000256" key="2">
    <source>
        <dbReference type="ARBA" id="ARBA00022827"/>
    </source>
</evidence>
<dbReference type="KEGG" id="psco:LY89DRAFT_726869"/>
<dbReference type="Pfam" id="PF01494">
    <property type="entry name" value="FAD_binding_3"/>
    <property type="match status" value="1"/>
</dbReference>